<proteinExistence type="predicted"/>
<evidence type="ECO:0000256" key="1">
    <source>
        <dbReference type="SAM" id="MobiDB-lite"/>
    </source>
</evidence>
<dbReference type="AlphaFoldDB" id="A0AAV1Z131"/>
<gene>
    <name evidence="2" type="ORF">LARSCL_LOCUS2258</name>
</gene>
<feature type="compositionally biased region" description="Low complexity" evidence="1">
    <location>
        <begin position="84"/>
        <end position="95"/>
    </location>
</feature>
<dbReference type="Proteomes" id="UP001497382">
    <property type="component" value="Unassembled WGS sequence"/>
</dbReference>
<feature type="compositionally biased region" description="Basic and acidic residues" evidence="1">
    <location>
        <begin position="12"/>
        <end position="34"/>
    </location>
</feature>
<keyword evidence="3" id="KW-1185">Reference proteome</keyword>
<organism evidence="2 3">
    <name type="scientific">Larinioides sclopetarius</name>
    <dbReference type="NCBI Taxonomy" id="280406"/>
    <lineage>
        <taxon>Eukaryota</taxon>
        <taxon>Metazoa</taxon>
        <taxon>Ecdysozoa</taxon>
        <taxon>Arthropoda</taxon>
        <taxon>Chelicerata</taxon>
        <taxon>Arachnida</taxon>
        <taxon>Araneae</taxon>
        <taxon>Araneomorphae</taxon>
        <taxon>Entelegynae</taxon>
        <taxon>Araneoidea</taxon>
        <taxon>Araneidae</taxon>
        <taxon>Larinioides</taxon>
    </lineage>
</organism>
<feature type="region of interest" description="Disordered" evidence="1">
    <location>
        <begin position="1"/>
        <end position="49"/>
    </location>
</feature>
<comment type="caution">
    <text evidence="2">The sequence shown here is derived from an EMBL/GenBank/DDBJ whole genome shotgun (WGS) entry which is preliminary data.</text>
</comment>
<name>A0AAV1Z131_9ARAC</name>
<protein>
    <submittedName>
        <fullName evidence="2">Uncharacterized protein</fullName>
    </submittedName>
</protein>
<evidence type="ECO:0000313" key="2">
    <source>
        <dbReference type="EMBL" id="CAL1264967.1"/>
    </source>
</evidence>
<feature type="non-terminal residue" evidence="2">
    <location>
        <position position="95"/>
    </location>
</feature>
<accession>A0AAV1Z131</accession>
<feature type="compositionally biased region" description="Polar residues" evidence="1">
    <location>
        <begin position="1"/>
        <end position="11"/>
    </location>
</feature>
<dbReference type="EMBL" id="CAXIEN010000015">
    <property type="protein sequence ID" value="CAL1264967.1"/>
    <property type="molecule type" value="Genomic_DNA"/>
</dbReference>
<sequence>MASLESNQQAEDANRQDRESMEASRPHGGIDIRPPRGQPAGDNTAQTQRIRIIAPIAVQAVIRKMQARHGTVEQMRPDEIQEVPTTSSNSPTTLS</sequence>
<feature type="region of interest" description="Disordered" evidence="1">
    <location>
        <begin position="67"/>
        <end position="95"/>
    </location>
</feature>
<reference evidence="2 3" key="1">
    <citation type="submission" date="2024-04" db="EMBL/GenBank/DDBJ databases">
        <authorList>
            <person name="Rising A."/>
            <person name="Reimegard J."/>
            <person name="Sonavane S."/>
            <person name="Akerstrom W."/>
            <person name="Nylinder S."/>
            <person name="Hedman E."/>
            <person name="Kallberg Y."/>
        </authorList>
    </citation>
    <scope>NUCLEOTIDE SEQUENCE [LARGE SCALE GENOMIC DNA]</scope>
</reference>
<evidence type="ECO:0000313" key="3">
    <source>
        <dbReference type="Proteomes" id="UP001497382"/>
    </source>
</evidence>